<comment type="caution">
    <text evidence="9">The sequence shown here is derived from an EMBL/GenBank/DDBJ whole genome shotgun (WGS) entry which is preliminary data.</text>
</comment>
<accession>A0AAV7VD10</accession>
<reference evidence="9" key="1">
    <citation type="journal article" date="2022" name="bioRxiv">
        <title>Sequencing and chromosome-scale assembly of the giantPleurodeles waltlgenome.</title>
        <authorList>
            <person name="Brown T."/>
            <person name="Elewa A."/>
            <person name="Iarovenko S."/>
            <person name="Subramanian E."/>
            <person name="Araus A.J."/>
            <person name="Petzold A."/>
            <person name="Susuki M."/>
            <person name="Suzuki K.-i.T."/>
            <person name="Hayashi T."/>
            <person name="Toyoda A."/>
            <person name="Oliveira C."/>
            <person name="Osipova E."/>
            <person name="Leigh N.D."/>
            <person name="Simon A."/>
            <person name="Yun M.H."/>
        </authorList>
    </citation>
    <scope>NUCLEOTIDE SEQUENCE</scope>
    <source>
        <strain evidence="9">20211129_DDA</strain>
        <tissue evidence="9">Liver</tissue>
    </source>
</reference>
<dbReference type="PANTHER" id="PTHR11616:SF286">
    <property type="entry name" value="SODIUM- AND CHLORIDE-DEPENDENT NEUTRAL AND BASIC AMINO ACID TRANSPORTER B(0+)"/>
    <property type="match status" value="1"/>
</dbReference>
<keyword evidence="6" id="KW-0915">Sodium</keyword>
<dbReference type="Pfam" id="PF00209">
    <property type="entry name" value="SNF"/>
    <property type="match status" value="2"/>
</dbReference>
<evidence type="ECO:0000256" key="2">
    <source>
        <dbReference type="ARBA" id="ARBA00022448"/>
    </source>
</evidence>
<feature type="binding site" evidence="6">
    <location>
        <position position="51"/>
    </location>
    <ligand>
        <name>Na(+)</name>
        <dbReference type="ChEBI" id="CHEBI:29101"/>
        <label>1</label>
    </ligand>
</feature>
<organism evidence="9 10">
    <name type="scientific">Pleurodeles waltl</name>
    <name type="common">Iberian ribbed newt</name>
    <dbReference type="NCBI Taxonomy" id="8319"/>
    <lineage>
        <taxon>Eukaryota</taxon>
        <taxon>Metazoa</taxon>
        <taxon>Chordata</taxon>
        <taxon>Craniata</taxon>
        <taxon>Vertebrata</taxon>
        <taxon>Euteleostomi</taxon>
        <taxon>Amphibia</taxon>
        <taxon>Batrachia</taxon>
        <taxon>Caudata</taxon>
        <taxon>Salamandroidea</taxon>
        <taxon>Salamandridae</taxon>
        <taxon>Pleurodelinae</taxon>
        <taxon>Pleurodeles</taxon>
    </lineage>
</organism>
<dbReference type="GO" id="GO:0089718">
    <property type="term" value="P:amino acid import across plasma membrane"/>
    <property type="evidence" value="ECO:0007669"/>
    <property type="project" value="TreeGrafter"/>
</dbReference>
<gene>
    <name evidence="9" type="ORF">NDU88_002364</name>
</gene>
<dbReference type="PROSITE" id="PS50267">
    <property type="entry name" value="NA_NEUROTRAN_SYMP_3"/>
    <property type="match status" value="1"/>
</dbReference>
<dbReference type="GO" id="GO:0046872">
    <property type="term" value="F:metal ion binding"/>
    <property type="evidence" value="ECO:0007669"/>
    <property type="project" value="UniProtKB-KW"/>
</dbReference>
<name>A0AAV7VD10_PLEWA</name>
<protein>
    <recommendedName>
        <fullName evidence="7">Transporter</fullName>
    </recommendedName>
</protein>
<dbReference type="EMBL" id="JANPWB010000003">
    <property type="protein sequence ID" value="KAJ1198524.1"/>
    <property type="molecule type" value="Genomic_DNA"/>
</dbReference>
<dbReference type="GO" id="GO:0015374">
    <property type="term" value="F:neutral, basic amino acid:sodium:chloride symporter activity"/>
    <property type="evidence" value="ECO:0007669"/>
    <property type="project" value="TreeGrafter"/>
</dbReference>
<dbReference type="Proteomes" id="UP001066276">
    <property type="component" value="Chromosome 2_1"/>
</dbReference>
<dbReference type="SUPFAM" id="SSF161070">
    <property type="entry name" value="SNF-like"/>
    <property type="match status" value="1"/>
</dbReference>
<dbReference type="GO" id="GO:0005886">
    <property type="term" value="C:plasma membrane"/>
    <property type="evidence" value="ECO:0007669"/>
    <property type="project" value="TreeGrafter"/>
</dbReference>
<dbReference type="GO" id="GO:0022858">
    <property type="term" value="F:alanine transmembrane transporter activity"/>
    <property type="evidence" value="ECO:0007669"/>
    <property type="project" value="TreeGrafter"/>
</dbReference>
<sequence length="350" mass="38768">MDLTKIVPWVFLKCCKKPESSDPDSQAEQEDDKTDRATWSNKTEYLLSMVGYAVGLGNIWRFPYLTYKNGGGAFLIPYLIMMIFTGLPLYLLESALGQFASLGPVLVWRSVPFFQGVGITMVIGQKEFAAHIKQVSFWGTAYCLCHSSQGLIKGICNVTSGSNSTDAMNLTWVEANNETCINNRTALDNVTLLSKEYWDKVVLHRSSGLDETGVILNKIIRQGFAIFSILGHMAHELNRPVSEVVDSGFSLAFIAYPEALTTLPVSPLWSILFFLMLLTLGFDTQFSTLETLTTAIQDAIPDLMKRFRVLITIGCCTVLFLLGLPCVTQWNITYGAKVLSGVFTMMANLG</sequence>
<dbReference type="InterPro" id="IPR000175">
    <property type="entry name" value="Na/ntran_symport"/>
</dbReference>
<keyword evidence="7" id="KW-0769">Symport</keyword>
<keyword evidence="5 8" id="KW-0472">Membrane</keyword>
<proteinExistence type="inferred from homology"/>
<keyword evidence="10" id="KW-1185">Reference proteome</keyword>
<dbReference type="GO" id="GO:0001761">
    <property type="term" value="F:beta-alanine transmembrane transporter activity"/>
    <property type="evidence" value="ECO:0007669"/>
    <property type="project" value="TreeGrafter"/>
</dbReference>
<keyword evidence="3 7" id="KW-0812">Transmembrane</keyword>
<evidence type="ECO:0000256" key="1">
    <source>
        <dbReference type="ARBA" id="ARBA00004141"/>
    </source>
</evidence>
<evidence type="ECO:0000313" key="10">
    <source>
        <dbReference type="Proteomes" id="UP001066276"/>
    </source>
</evidence>
<evidence type="ECO:0000256" key="8">
    <source>
        <dbReference type="SAM" id="Phobius"/>
    </source>
</evidence>
<feature type="transmembrane region" description="Helical" evidence="8">
    <location>
        <begin position="268"/>
        <end position="287"/>
    </location>
</feature>
<keyword evidence="6" id="KW-0479">Metal-binding</keyword>
<dbReference type="PANTHER" id="PTHR11616">
    <property type="entry name" value="SODIUM/CHLORIDE DEPENDENT TRANSPORTER"/>
    <property type="match status" value="1"/>
</dbReference>
<evidence type="ECO:0000313" key="9">
    <source>
        <dbReference type="EMBL" id="KAJ1198524.1"/>
    </source>
</evidence>
<comment type="similarity">
    <text evidence="7">Belongs to the sodium:neurotransmitter symporter (SNF) (TC 2.A.22) family.</text>
</comment>
<comment type="subcellular location">
    <subcellularLocation>
        <location evidence="1">Membrane</location>
        <topology evidence="1">Multi-pass membrane protein</topology>
    </subcellularLocation>
</comment>
<keyword evidence="4 8" id="KW-1133">Transmembrane helix</keyword>
<dbReference type="InterPro" id="IPR037272">
    <property type="entry name" value="SNS_sf"/>
</dbReference>
<dbReference type="GO" id="GO:1901235">
    <property type="term" value="F:(R)-carnitine transmembrane transporter activity"/>
    <property type="evidence" value="ECO:0007669"/>
    <property type="project" value="TreeGrafter"/>
</dbReference>
<evidence type="ECO:0000256" key="6">
    <source>
        <dbReference type="PIRSR" id="PIRSR600175-1"/>
    </source>
</evidence>
<feature type="transmembrane region" description="Helical" evidence="8">
    <location>
        <begin position="74"/>
        <end position="92"/>
    </location>
</feature>
<feature type="binding site" evidence="6">
    <location>
        <position position="54"/>
    </location>
    <ligand>
        <name>Na(+)</name>
        <dbReference type="ChEBI" id="CHEBI:29101"/>
        <label>1</label>
    </ligand>
</feature>
<feature type="binding site" evidence="6">
    <location>
        <position position="58"/>
    </location>
    <ligand>
        <name>Na(+)</name>
        <dbReference type="ChEBI" id="CHEBI:29101"/>
        <label>1</label>
    </ligand>
</feature>
<feature type="binding site" evidence="6">
    <location>
        <position position="53"/>
    </location>
    <ligand>
        <name>Na(+)</name>
        <dbReference type="ChEBI" id="CHEBI:29101"/>
        <label>1</label>
    </ligand>
</feature>
<dbReference type="PROSITE" id="PS00610">
    <property type="entry name" value="NA_NEUROTRAN_SYMP_1"/>
    <property type="match status" value="1"/>
</dbReference>
<evidence type="ECO:0000256" key="4">
    <source>
        <dbReference type="ARBA" id="ARBA00022989"/>
    </source>
</evidence>
<dbReference type="AlphaFoldDB" id="A0AAV7VD10"/>
<dbReference type="GO" id="GO:0015657">
    <property type="term" value="F:branched-chain amino acid:sodium symporter activity"/>
    <property type="evidence" value="ECO:0007669"/>
    <property type="project" value="TreeGrafter"/>
</dbReference>
<evidence type="ECO:0000256" key="7">
    <source>
        <dbReference type="RuleBase" id="RU003732"/>
    </source>
</evidence>
<dbReference type="PRINTS" id="PR00176">
    <property type="entry name" value="NANEUSMPORT"/>
</dbReference>
<evidence type="ECO:0000256" key="3">
    <source>
        <dbReference type="ARBA" id="ARBA00022692"/>
    </source>
</evidence>
<keyword evidence="2 7" id="KW-0813">Transport</keyword>
<evidence type="ECO:0000256" key="5">
    <source>
        <dbReference type="ARBA" id="ARBA00023136"/>
    </source>
</evidence>
<feature type="transmembrane region" description="Helical" evidence="8">
    <location>
        <begin position="307"/>
        <end position="327"/>
    </location>
</feature>